<evidence type="ECO:0000256" key="1">
    <source>
        <dbReference type="SAM" id="MobiDB-lite"/>
    </source>
</evidence>
<evidence type="ECO:0000313" key="4">
    <source>
        <dbReference type="Proteomes" id="UP000533476"/>
    </source>
</evidence>
<proteinExistence type="predicted"/>
<gene>
    <name evidence="3" type="ORF">HIJ39_19080</name>
</gene>
<organism evidence="3 4">
    <name type="scientific">Sulfobacillus harzensis</name>
    <dbReference type="NCBI Taxonomy" id="2729629"/>
    <lineage>
        <taxon>Bacteria</taxon>
        <taxon>Bacillati</taxon>
        <taxon>Bacillota</taxon>
        <taxon>Clostridia</taxon>
        <taxon>Eubacteriales</taxon>
        <taxon>Clostridiales Family XVII. Incertae Sedis</taxon>
        <taxon>Sulfobacillus</taxon>
    </lineage>
</organism>
<keyword evidence="4" id="KW-1185">Reference proteome</keyword>
<evidence type="ECO:0000313" key="3">
    <source>
        <dbReference type="EMBL" id="NMP24429.1"/>
    </source>
</evidence>
<dbReference type="AlphaFoldDB" id="A0A7Y0L9J0"/>
<keyword evidence="2" id="KW-0732">Signal</keyword>
<feature type="signal peptide" evidence="2">
    <location>
        <begin position="1"/>
        <end position="29"/>
    </location>
</feature>
<dbReference type="PROSITE" id="PS51257">
    <property type="entry name" value="PROKAR_LIPOPROTEIN"/>
    <property type="match status" value="1"/>
</dbReference>
<dbReference type="Gene3D" id="2.160.20.20">
    <property type="match status" value="1"/>
</dbReference>
<name>A0A7Y0L9J0_9FIRM</name>
<evidence type="ECO:0000256" key="2">
    <source>
        <dbReference type="SAM" id="SignalP"/>
    </source>
</evidence>
<dbReference type="InterPro" id="IPR012332">
    <property type="entry name" value="Autotransporter_pectin_lyase_C"/>
</dbReference>
<feature type="chain" id="PRO_5038511148" evidence="2">
    <location>
        <begin position="30"/>
        <end position="347"/>
    </location>
</feature>
<accession>A0A7Y0L9J0</accession>
<dbReference type="RefSeq" id="WP_169102543.1">
    <property type="nucleotide sequence ID" value="NZ_JABBVZ010000110.1"/>
</dbReference>
<dbReference type="EMBL" id="JABBVZ010000110">
    <property type="protein sequence ID" value="NMP24429.1"/>
    <property type="molecule type" value="Genomic_DNA"/>
</dbReference>
<dbReference type="Proteomes" id="UP000533476">
    <property type="component" value="Unassembled WGS sequence"/>
</dbReference>
<protein>
    <submittedName>
        <fullName evidence="3">Uncharacterized protein</fullName>
    </submittedName>
</protein>
<sequence>MADTTTKTHCRFKRFLASFLGAAGLAALASGCGSTMSPSAPGPESLAPAGPPSSATLKQLLPQNRTIVKTAALTFKGHAPEELVITTAAPRSTSSVLGSLKMSAVTWNSHSEHWRVAWQSPALNLQEIYMPGHPATSAITAWQVEKTAQGALVGLLDAASLGASTIWNDGLIVWMQPHQTPRVLWNGSDNNMLADGALARTSHGLTVSQDGCSGVEAVQHDGHATLSTLSCTDILAKSSGQRIRFTATSNGTIHSAGSSVTVAKGSTVVFWPADSHTAHLVNGGQLELYGGSSGNGWPRGQVPLVNADSLYRWSYHFTQPGRYLFAIVPNSTMATSAPATMTVTVTG</sequence>
<comment type="caution">
    <text evidence="3">The sequence shown here is derived from an EMBL/GenBank/DDBJ whole genome shotgun (WGS) entry which is preliminary data.</text>
</comment>
<reference evidence="3 4" key="1">
    <citation type="submission" date="2020-04" db="EMBL/GenBank/DDBJ databases">
        <authorList>
            <person name="Zhang R."/>
            <person name="Schippers A."/>
        </authorList>
    </citation>
    <scope>NUCLEOTIDE SEQUENCE [LARGE SCALE GENOMIC DNA]</scope>
    <source>
        <strain evidence="3 4">DSM 109850</strain>
    </source>
</reference>
<feature type="region of interest" description="Disordered" evidence="1">
    <location>
        <begin position="33"/>
        <end position="53"/>
    </location>
</feature>